<dbReference type="Pfam" id="PF00691">
    <property type="entry name" value="OmpA"/>
    <property type="match status" value="1"/>
</dbReference>
<evidence type="ECO:0000256" key="2">
    <source>
        <dbReference type="ARBA" id="ARBA00023136"/>
    </source>
</evidence>
<comment type="caution">
    <text evidence="7">The sequence shown here is derived from an EMBL/GenBank/DDBJ whole genome shotgun (WGS) entry which is preliminary data.</text>
</comment>
<comment type="subcellular location">
    <subcellularLocation>
        <location evidence="1">Cell outer membrane</location>
    </subcellularLocation>
</comment>
<dbReference type="EMBL" id="BSUO01000001">
    <property type="protein sequence ID" value="GMA41640.1"/>
    <property type="molecule type" value="Genomic_DNA"/>
</dbReference>
<evidence type="ECO:0000256" key="5">
    <source>
        <dbReference type="SAM" id="Phobius"/>
    </source>
</evidence>
<evidence type="ECO:0000256" key="3">
    <source>
        <dbReference type="PROSITE-ProRule" id="PRU00473"/>
    </source>
</evidence>
<feature type="domain" description="OmpA-like" evidence="6">
    <location>
        <begin position="219"/>
        <end position="333"/>
    </location>
</feature>
<dbReference type="PROSITE" id="PS51123">
    <property type="entry name" value="OMPA_2"/>
    <property type="match status" value="1"/>
</dbReference>
<sequence>MKRFVPRLPRSQRPVSERANPDGPVTVTGRYRRRPGGWLVLAALFIPLVLALAGLYWGGGTPTRDRADEAVAGQAASPSPQAVVGDPIQVVTAEQRRTVTARVPDEAGKKALLDGVRAASGELRVVDEVEVVSSADAPPVTGIGTILAAGRGITDLGVVVDRATVRLSGQASDQAAGTSTVFAAGQSYPGMRLIDQLRLPGAAAAQAGPLSPECEKVRTDVATELSSRPVQFDVGGSTVSDASRQVLLGIGAKLAGCPFTKIEVAGHTDGTGAAAANTELSTRRAHAVRDVLLEAGVPDRLLTAEGYGSSRPVADDSTPQGQAANRRVEINAS</sequence>
<evidence type="ECO:0000259" key="6">
    <source>
        <dbReference type="PROSITE" id="PS51123"/>
    </source>
</evidence>
<dbReference type="PRINTS" id="PR01023">
    <property type="entry name" value="NAFLGMOTY"/>
</dbReference>
<accession>A0ABQ6IWB1</accession>
<dbReference type="InterPro" id="IPR006665">
    <property type="entry name" value="OmpA-like"/>
</dbReference>
<dbReference type="PANTHER" id="PTHR30329">
    <property type="entry name" value="STATOR ELEMENT OF FLAGELLAR MOTOR COMPLEX"/>
    <property type="match status" value="1"/>
</dbReference>
<evidence type="ECO:0000256" key="1">
    <source>
        <dbReference type="ARBA" id="ARBA00004442"/>
    </source>
</evidence>
<dbReference type="RefSeq" id="WP_284305182.1">
    <property type="nucleotide sequence ID" value="NZ_BSUO01000001.1"/>
</dbReference>
<keyword evidence="5" id="KW-1133">Transmembrane helix</keyword>
<dbReference type="Gene3D" id="3.40.1520.20">
    <property type="match status" value="1"/>
</dbReference>
<dbReference type="CDD" id="cd07185">
    <property type="entry name" value="OmpA_C-like"/>
    <property type="match status" value="1"/>
</dbReference>
<evidence type="ECO:0000313" key="7">
    <source>
        <dbReference type="EMBL" id="GMA41640.1"/>
    </source>
</evidence>
<gene>
    <name evidence="7" type="ORF">GCM10025883_36850</name>
</gene>
<dbReference type="Gene3D" id="3.30.1330.60">
    <property type="entry name" value="OmpA-like domain"/>
    <property type="match status" value="1"/>
</dbReference>
<keyword evidence="8" id="KW-1185">Reference proteome</keyword>
<dbReference type="SUPFAM" id="SSF103088">
    <property type="entry name" value="OmpA-like"/>
    <property type="match status" value="1"/>
</dbReference>
<evidence type="ECO:0000313" key="8">
    <source>
        <dbReference type="Proteomes" id="UP001157126"/>
    </source>
</evidence>
<dbReference type="PRINTS" id="PR01021">
    <property type="entry name" value="OMPADOMAIN"/>
</dbReference>
<dbReference type="InterPro" id="IPR006664">
    <property type="entry name" value="OMP_bac"/>
</dbReference>
<evidence type="ECO:0000256" key="4">
    <source>
        <dbReference type="SAM" id="MobiDB-lite"/>
    </source>
</evidence>
<keyword evidence="5" id="KW-0812">Transmembrane</keyword>
<organism evidence="7 8">
    <name type="scientific">Mobilicoccus caccae</name>
    <dbReference type="NCBI Taxonomy" id="1859295"/>
    <lineage>
        <taxon>Bacteria</taxon>
        <taxon>Bacillati</taxon>
        <taxon>Actinomycetota</taxon>
        <taxon>Actinomycetes</taxon>
        <taxon>Micrococcales</taxon>
        <taxon>Dermatophilaceae</taxon>
        <taxon>Mobilicoccus</taxon>
    </lineage>
</organism>
<feature type="transmembrane region" description="Helical" evidence="5">
    <location>
        <begin position="38"/>
        <end position="57"/>
    </location>
</feature>
<proteinExistence type="predicted"/>
<reference evidence="8" key="1">
    <citation type="journal article" date="2019" name="Int. J. Syst. Evol. Microbiol.">
        <title>The Global Catalogue of Microorganisms (GCM) 10K type strain sequencing project: providing services to taxonomists for standard genome sequencing and annotation.</title>
        <authorList>
            <consortium name="The Broad Institute Genomics Platform"/>
            <consortium name="The Broad Institute Genome Sequencing Center for Infectious Disease"/>
            <person name="Wu L."/>
            <person name="Ma J."/>
        </authorList>
    </citation>
    <scope>NUCLEOTIDE SEQUENCE [LARGE SCALE GENOMIC DNA]</scope>
    <source>
        <strain evidence="8">NBRC 113072</strain>
    </source>
</reference>
<dbReference type="InterPro" id="IPR050330">
    <property type="entry name" value="Bact_OuterMem_StrucFunc"/>
</dbReference>
<name>A0ABQ6IWB1_9MICO</name>
<protein>
    <recommendedName>
        <fullName evidence="6">OmpA-like domain-containing protein</fullName>
    </recommendedName>
</protein>
<dbReference type="PANTHER" id="PTHR30329:SF20">
    <property type="entry name" value="EXPORTED PROTEIN"/>
    <property type="match status" value="1"/>
</dbReference>
<feature type="region of interest" description="Disordered" evidence="4">
    <location>
        <begin position="1"/>
        <end position="28"/>
    </location>
</feature>
<keyword evidence="2 3" id="KW-0472">Membrane</keyword>
<dbReference type="InterPro" id="IPR036737">
    <property type="entry name" value="OmpA-like_sf"/>
</dbReference>
<feature type="region of interest" description="Disordered" evidence="4">
    <location>
        <begin position="304"/>
        <end position="333"/>
    </location>
</feature>
<dbReference type="Proteomes" id="UP001157126">
    <property type="component" value="Unassembled WGS sequence"/>
</dbReference>